<accession>A0A8J3CEP8</accession>
<gene>
    <name evidence="1" type="ORF">GCM10012275_38260</name>
</gene>
<comment type="caution">
    <text evidence="1">The sequence shown here is derived from an EMBL/GenBank/DDBJ whole genome shotgun (WGS) entry which is preliminary data.</text>
</comment>
<evidence type="ECO:0008006" key="3">
    <source>
        <dbReference type="Google" id="ProtNLM"/>
    </source>
</evidence>
<dbReference type="Proteomes" id="UP000637578">
    <property type="component" value="Unassembled WGS sequence"/>
</dbReference>
<reference evidence="1" key="2">
    <citation type="submission" date="2020-09" db="EMBL/GenBank/DDBJ databases">
        <authorList>
            <person name="Sun Q."/>
            <person name="Zhou Y."/>
        </authorList>
    </citation>
    <scope>NUCLEOTIDE SEQUENCE</scope>
    <source>
        <strain evidence="1">CGMCC 4.5737</strain>
    </source>
</reference>
<evidence type="ECO:0000313" key="1">
    <source>
        <dbReference type="EMBL" id="GGM64084.1"/>
    </source>
</evidence>
<keyword evidence="2" id="KW-1185">Reference proteome</keyword>
<name>A0A8J3CEP8_9PSEU</name>
<dbReference type="EMBL" id="BMMK01000018">
    <property type="protein sequence ID" value="GGM64084.1"/>
    <property type="molecule type" value="Genomic_DNA"/>
</dbReference>
<sequence length="323" mass="34921">MAIPSGLDAQLGIAEETTYGTPVTVTRFYEIRNESLKLGIERMESPALRPGRRILPSARWAASRKTVTGDITMDLLNKSMGLWFKHALGTVATSQPDATNSPTVYLHTFTPGDIPTGLTIQVGRPDIGGTVRAHTYHGCKVASWTLSCAAGEIATFTPTILGEDEDTTTALETASYTSDMSMMTFVEGSLTIAGSNVDVRSASVEGNNGLAEGRYNLGSQLRDEPLEVAFRNITGNLEAEFNGLTEYNRFVNGTEASLVLLFQGATIEDAFKFETKITANVRFDGETPNVTGPDIIMQPLPYKVIDDGTTSIKIEYQTTDTTP</sequence>
<dbReference type="InterPro" id="IPR044000">
    <property type="entry name" value="Phage_tube_2"/>
</dbReference>
<dbReference type="Pfam" id="PF18906">
    <property type="entry name" value="Phage_tube_2"/>
    <property type="match status" value="1"/>
</dbReference>
<dbReference type="RefSeq" id="WP_189059576.1">
    <property type="nucleotide sequence ID" value="NZ_BMMK01000018.1"/>
</dbReference>
<dbReference type="AlphaFoldDB" id="A0A8J3CEP8"/>
<reference evidence="1" key="1">
    <citation type="journal article" date="2014" name="Int. J. Syst. Evol. Microbiol.">
        <title>Complete genome sequence of Corynebacterium casei LMG S-19264T (=DSM 44701T), isolated from a smear-ripened cheese.</title>
        <authorList>
            <consortium name="US DOE Joint Genome Institute (JGI-PGF)"/>
            <person name="Walter F."/>
            <person name="Albersmeier A."/>
            <person name="Kalinowski J."/>
            <person name="Ruckert C."/>
        </authorList>
    </citation>
    <scope>NUCLEOTIDE SEQUENCE</scope>
    <source>
        <strain evidence="1">CGMCC 4.5737</strain>
    </source>
</reference>
<protein>
    <recommendedName>
        <fullName evidence="3">Major tail protein</fullName>
    </recommendedName>
</protein>
<evidence type="ECO:0000313" key="2">
    <source>
        <dbReference type="Proteomes" id="UP000637578"/>
    </source>
</evidence>
<organism evidence="1 2">
    <name type="scientific">Longimycelium tulufanense</name>
    <dbReference type="NCBI Taxonomy" id="907463"/>
    <lineage>
        <taxon>Bacteria</taxon>
        <taxon>Bacillati</taxon>
        <taxon>Actinomycetota</taxon>
        <taxon>Actinomycetes</taxon>
        <taxon>Pseudonocardiales</taxon>
        <taxon>Pseudonocardiaceae</taxon>
        <taxon>Longimycelium</taxon>
    </lineage>
</organism>
<proteinExistence type="predicted"/>